<gene>
    <name evidence="9" type="ORF">BOKJ2_LOCUS13033</name>
</gene>
<keyword evidence="3 7" id="KW-0175">Coiled coil</keyword>
<dbReference type="GO" id="GO:0042073">
    <property type="term" value="P:intraciliary transport"/>
    <property type="evidence" value="ECO:0007669"/>
    <property type="project" value="InterPro"/>
</dbReference>
<evidence type="ECO:0000313" key="9">
    <source>
        <dbReference type="EMBL" id="CAD5228974.1"/>
    </source>
</evidence>
<comment type="similarity">
    <text evidence="6">Belongs to the IFT81 family.</text>
</comment>
<evidence type="ECO:0000259" key="8">
    <source>
        <dbReference type="Pfam" id="PF18383"/>
    </source>
</evidence>
<evidence type="ECO:0000256" key="3">
    <source>
        <dbReference type="ARBA" id="ARBA00023054"/>
    </source>
</evidence>
<dbReference type="AlphaFoldDB" id="A0A811LHE3"/>
<name>A0A811LHE3_9BILA</name>
<dbReference type="InterPro" id="IPR043016">
    <property type="entry name" value="IFT81_N_sf"/>
</dbReference>
<feature type="coiled-coil region" evidence="7">
    <location>
        <begin position="476"/>
        <end position="604"/>
    </location>
</feature>
<dbReference type="GO" id="GO:0036064">
    <property type="term" value="C:ciliary basal body"/>
    <property type="evidence" value="ECO:0007669"/>
    <property type="project" value="TreeGrafter"/>
</dbReference>
<proteinExistence type="inferred from homology"/>
<evidence type="ECO:0000256" key="4">
    <source>
        <dbReference type="ARBA" id="ARBA00023069"/>
    </source>
</evidence>
<dbReference type="GO" id="GO:0015631">
    <property type="term" value="F:tubulin binding"/>
    <property type="evidence" value="ECO:0007669"/>
    <property type="project" value="InterPro"/>
</dbReference>
<protein>
    <recommendedName>
        <fullName evidence="8">IFT81 calponin homology domain-containing protein</fullName>
    </recommendedName>
</protein>
<dbReference type="EMBL" id="CAJFCW020000006">
    <property type="protein sequence ID" value="CAG9125390.1"/>
    <property type="molecule type" value="Genomic_DNA"/>
</dbReference>
<evidence type="ECO:0000256" key="5">
    <source>
        <dbReference type="ARBA" id="ARBA00023273"/>
    </source>
</evidence>
<comment type="subcellular location">
    <subcellularLocation>
        <location evidence="1">Cell projection</location>
        <location evidence="1">Cilium</location>
    </subcellularLocation>
</comment>
<feature type="coiled-coil region" evidence="7">
    <location>
        <begin position="302"/>
        <end position="336"/>
    </location>
</feature>
<accession>A0A811LHE3</accession>
<feature type="coiled-coil region" evidence="7">
    <location>
        <begin position="226"/>
        <end position="253"/>
    </location>
</feature>
<evidence type="ECO:0000313" key="10">
    <source>
        <dbReference type="Proteomes" id="UP000614601"/>
    </source>
</evidence>
<dbReference type="EMBL" id="CAJFDH010000006">
    <property type="protein sequence ID" value="CAD5228974.1"/>
    <property type="molecule type" value="Genomic_DNA"/>
</dbReference>
<dbReference type="PANTHER" id="PTHR15614">
    <property type="entry name" value="INTRAFLAGELLAR TRANSPORT PROTEIN 81 HOMOLOG"/>
    <property type="match status" value="1"/>
</dbReference>
<evidence type="ECO:0000256" key="7">
    <source>
        <dbReference type="SAM" id="Coils"/>
    </source>
</evidence>
<evidence type="ECO:0000256" key="6">
    <source>
        <dbReference type="ARBA" id="ARBA00043983"/>
    </source>
</evidence>
<evidence type="ECO:0000256" key="1">
    <source>
        <dbReference type="ARBA" id="ARBA00004138"/>
    </source>
</evidence>
<sequence>MANTMSSVILEGLNSEPFDMNLTSLSLESLSNQKLLQTLSDVLVWIQGTETVDIRSESPEETAIRILNTLRILKYPPPRDIEQMQAWRLDLLEGQKQAVYPILEWIFNDIDRLKERVYLANYLTITDIPIEEQSPDVQQLMGKVQQKMQEFKTLHSKIVEIRSDFVHAEDIRSDLKTMYEEKEQIIRSIGRSKQRVSHRQNIKNELELAKRYRQVSEKYNDLVFQQEEQRNALIHAEQRAQRLRRLLNDAQKEREMMDPTKLIQKFKQELDVNKYLVNEKLKNDKEELLKGISLVNKILSTAQVNQEDIKNMTQQIDSLNQEIKETLLERDKTDEDQEDKLGIYRHQKTGVQRRKAAVADKLNSLRQELSYLEATVAQKKKDIMQKTGIEEFITSAQFKKYINVVRTKTNTYKKKKMEIESLTSEMNILQRTADILSKNWEDLREQLESDGRGIIEDEEVNVMERPKTAKPQNTNLNELKEMVKELSDQLVQKREEIAQLSQQVQNISSERKKENESIMEMKKTIKEFRENHTHQKENLDKEIKDLQKTNTELQDKKEKLAKEIDRYEWFQETVNKSEGEEDLIRIMERQKAEALSHVERIDNELQRFNNLSDPSEQIVMWKSLIELYSLKLDIINQKKGSDHPIGD</sequence>
<keyword evidence="5" id="KW-0966">Cell projection</keyword>
<keyword evidence="2" id="KW-0970">Cilium biogenesis/degradation</keyword>
<dbReference type="Pfam" id="PF18383">
    <property type="entry name" value="IFT81_CH"/>
    <property type="match status" value="1"/>
</dbReference>
<comment type="caution">
    <text evidence="9">The sequence shown here is derived from an EMBL/GenBank/DDBJ whole genome shotgun (WGS) entry which is preliminary data.</text>
</comment>
<evidence type="ECO:0000256" key="2">
    <source>
        <dbReference type="ARBA" id="ARBA00022794"/>
    </source>
</evidence>
<dbReference type="GO" id="GO:0060271">
    <property type="term" value="P:cilium assembly"/>
    <property type="evidence" value="ECO:0007669"/>
    <property type="project" value="InterPro"/>
</dbReference>
<dbReference type="InterPro" id="IPR029600">
    <property type="entry name" value="IFT81"/>
</dbReference>
<feature type="domain" description="IFT81 calponin homology" evidence="8">
    <location>
        <begin position="8"/>
        <end position="124"/>
    </location>
</feature>
<dbReference type="Proteomes" id="UP000783686">
    <property type="component" value="Unassembled WGS sequence"/>
</dbReference>
<dbReference type="PANTHER" id="PTHR15614:SF2">
    <property type="entry name" value="INTRAFLAGELLAR TRANSPORT PROTEIN 81 HOMOLOG"/>
    <property type="match status" value="1"/>
</dbReference>
<keyword evidence="4" id="KW-0969">Cilium</keyword>
<dbReference type="InterPro" id="IPR041146">
    <property type="entry name" value="IFT81_CH"/>
</dbReference>
<organism evidence="9 10">
    <name type="scientific">Bursaphelenchus okinawaensis</name>
    <dbReference type="NCBI Taxonomy" id="465554"/>
    <lineage>
        <taxon>Eukaryota</taxon>
        <taxon>Metazoa</taxon>
        <taxon>Ecdysozoa</taxon>
        <taxon>Nematoda</taxon>
        <taxon>Chromadorea</taxon>
        <taxon>Rhabditida</taxon>
        <taxon>Tylenchina</taxon>
        <taxon>Tylenchomorpha</taxon>
        <taxon>Aphelenchoidea</taxon>
        <taxon>Aphelenchoididae</taxon>
        <taxon>Bursaphelenchus</taxon>
    </lineage>
</organism>
<reference evidence="9" key="1">
    <citation type="submission" date="2020-09" db="EMBL/GenBank/DDBJ databases">
        <authorList>
            <person name="Kikuchi T."/>
        </authorList>
    </citation>
    <scope>NUCLEOTIDE SEQUENCE</scope>
    <source>
        <strain evidence="9">SH1</strain>
    </source>
</reference>
<feature type="coiled-coil region" evidence="7">
    <location>
        <begin position="412"/>
        <end position="446"/>
    </location>
</feature>
<dbReference type="Proteomes" id="UP000614601">
    <property type="component" value="Unassembled WGS sequence"/>
</dbReference>
<dbReference type="OrthoDB" id="276029at2759"/>
<keyword evidence="10" id="KW-1185">Reference proteome</keyword>
<dbReference type="GO" id="GO:0030992">
    <property type="term" value="C:intraciliary transport particle B"/>
    <property type="evidence" value="ECO:0007669"/>
    <property type="project" value="InterPro"/>
</dbReference>
<dbReference type="Gene3D" id="1.10.418.70">
    <property type="entry name" value="Intraflagellar transport protein 81, N-terminal domain"/>
    <property type="match status" value="1"/>
</dbReference>